<dbReference type="PANTHER" id="PTHR33672:SF24">
    <property type="entry name" value="OS01G0798600 PROTEIN"/>
    <property type="match status" value="1"/>
</dbReference>
<accession>A0A2U1LJ03</accession>
<feature type="compositionally biased region" description="Low complexity" evidence="1">
    <location>
        <begin position="133"/>
        <end position="145"/>
    </location>
</feature>
<dbReference type="OrthoDB" id="1880037at2759"/>
<organism evidence="2 3">
    <name type="scientific">Artemisia annua</name>
    <name type="common">Sweet wormwood</name>
    <dbReference type="NCBI Taxonomy" id="35608"/>
    <lineage>
        <taxon>Eukaryota</taxon>
        <taxon>Viridiplantae</taxon>
        <taxon>Streptophyta</taxon>
        <taxon>Embryophyta</taxon>
        <taxon>Tracheophyta</taxon>
        <taxon>Spermatophyta</taxon>
        <taxon>Magnoliopsida</taxon>
        <taxon>eudicotyledons</taxon>
        <taxon>Gunneridae</taxon>
        <taxon>Pentapetalae</taxon>
        <taxon>asterids</taxon>
        <taxon>campanulids</taxon>
        <taxon>Asterales</taxon>
        <taxon>Asteraceae</taxon>
        <taxon>Asteroideae</taxon>
        <taxon>Anthemideae</taxon>
        <taxon>Artemisiinae</taxon>
        <taxon>Artemisia</taxon>
    </lineage>
</organism>
<evidence type="ECO:0000313" key="2">
    <source>
        <dbReference type="EMBL" id="PWA48980.1"/>
    </source>
</evidence>
<sequence length="323" mass="35404">MSTEMINEKEIHISVDPVSMKEVVEYPSSRLPKPPTANKPLPSAPKKNKFLSASLPSSACSSPRGVIPKTKVIDDQGLERGSPKSAALAHQHSVALSRLAWLRENRMQRSKSCGEGRPSVQYDEFDLYQTSNKSTSSISTSADSTPRGQTSSDDEYRGMIKSKKLPNDDDFKCGALCLFLPGFGSKAKPVRSKKDQREEIGHVISQRVSLEKFECGSWRSSGILTGGSDFSSNMYFDLPLELIQTSGNDANLPVNSAFLFDKDVKGVLKTKGSGESRKSHDGRHVRFSTSSPITSPTSSSSCITPRMRKARDEFNSFLEAQNA</sequence>
<dbReference type="STRING" id="35608.A0A2U1LJ03"/>
<feature type="compositionally biased region" description="Low complexity" evidence="1">
    <location>
        <begin position="288"/>
        <end position="305"/>
    </location>
</feature>
<proteinExistence type="predicted"/>
<dbReference type="GO" id="GO:0080183">
    <property type="term" value="P:response to photooxidative stress"/>
    <property type="evidence" value="ECO:0007669"/>
    <property type="project" value="InterPro"/>
</dbReference>
<dbReference type="EMBL" id="PKPP01009133">
    <property type="protein sequence ID" value="PWA48980.1"/>
    <property type="molecule type" value="Genomic_DNA"/>
</dbReference>
<reference evidence="2 3" key="1">
    <citation type="journal article" date="2018" name="Mol. Plant">
        <title>The genome of Artemisia annua provides insight into the evolution of Asteraceae family and artemisinin biosynthesis.</title>
        <authorList>
            <person name="Shen Q."/>
            <person name="Zhang L."/>
            <person name="Liao Z."/>
            <person name="Wang S."/>
            <person name="Yan T."/>
            <person name="Shi P."/>
            <person name="Liu M."/>
            <person name="Fu X."/>
            <person name="Pan Q."/>
            <person name="Wang Y."/>
            <person name="Lv Z."/>
            <person name="Lu X."/>
            <person name="Zhang F."/>
            <person name="Jiang W."/>
            <person name="Ma Y."/>
            <person name="Chen M."/>
            <person name="Hao X."/>
            <person name="Li L."/>
            <person name="Tang Y."/>
            <person name="Lv G."/>
            <person name="Zhou Y."/>
            <person name="Sun X."/>
            <person name="Brodelius P.E."/>
            <person name="Rose J.K.C."/>
            <person name="Tang K."/>
        </authorList>
    </citation>
    <scope>NUCLEOTIDE SEQUENCE [LARGE SCALE GENOMIC DNA]</scope>
    <source>
        <strain evidence="3">cv. Huhao1</strain>
        <tissue evidence="2">Leaf</tissue>
    </source>
</reference>
<dbReference type="PANTHER" id="PTHR33672">
    <property type="entry name" value="YCF3-INTERACTING PROTEIN 1, CHLOROPLASTIC"/>
    <property type="match status" value="1"/>
</dbReference>
<dbReference type="GO" id="GO:0009535">
    <property type="term" value="C:chloroplast thylakoid membrane"/>
    <property type="evidence" value="ECO:0007669"/>
    <property type="project" value="InterPro"/>
</dbReference>
<feature type="region of interest" description="Disordered" evidence="1">
    <location>
        <begin position="133"/>
        <end position="157"/>
    </location>
</feature>
<dbReference type="InterPro" id="IPR040340">
    <property type="entry name" value="CEST/Y3IP1"/>
</dbReference>
<comment type="caution">
    <text evidence="2">The sequence shown here is derived from an EMBL/GenBank/DDBJ whole genome shotgun (WGS) entry which is preliminary data.</text>
</comment>
<dbReference type="AlphaFoldDB" id="A0A2U1LJ03"/>
<evidence type="ECO:0000313" key="3">
    <source>
        <dbReference type="Proteomes" id="UP000245207"/>
    </source>
</evidence>
<name>A0A2U1LJ03_ARTAN</name>
<dbReference type="GO" id="GO:0048564">
    <property type="term" value="P:photosystem I assembly"/>
    <property type="evidence" value="ECO:0007669"/>
    <property type="project" value="InterPro"/>
</dbReference>
<gene>
    <name evidence="2" type="ORF">CTI12_AA486220</name>
</gene>
<keyword evidence="3" id="KW-1185">Reference proteome</keyword>
<feature type="compositionally biased region" description="Low complexity" evidence="1">
    <location>
        <begin position="51"/>
        <end position="63"/>
    </location>
</feature>
<feature type="region of interest" description="Disordered" evidence="1">
    <location>
        <begin position="26"/>
        <end position="68"/>
    </location>
</feature>
<feature type="compositionally biased region" description="Basic and acidic residues" evidence="1">
    <location>
        <begin position="270"/>
        <end position="284"/>
    </location>
</feature>
<dbReference type="Proteomes" id="UP000245207">
    <property type="component" value="Unassembled WGS sequence"/>
</dbReference>
<protein>
    <submittedName>
        <fullName evidence="2">Uncharacterized protein</fullName>
    </submittedName>
</protein>
<evidence type="ECO:0000256" key="1">
    <source>
        <dbReference type="SAM" id="MobiDB-lite"/>
    </source>
</evidence>
<feature type="region of interest" description="Disordered" evidence="1">
    <location>
        <begin position="270"/>
        <end position="305"/>
    </location>
</feature>